<dbReference type="PROSITE" id="PS00624">
    <property type="entry name" value="GMC_OXRED_2"/>
    <property type="match status" value="2"/>
</dbReference>
<evidence type="ECO:0000256" key="2">
    <source>
        <dbReference type="RuleBase" id="RU003968"/>
    </source>
</evidence>
<feature type="domain" description="Glucose-methanol-choline oxidoreductase N-terminal" evidence="4">
    <location>
        <begin position="129"/>
        <end position="152"/>
    </location>
</feature>
<name>A0AAE1GU70_9NEOP</name>
<dbReference type="InterPro" id="IPR012132">
    <property type="entry name" value="GMC_OxRdtase"/>
</dbReference>
<feature type="compositionally biased region" description="Basic residues" evidence="3">
    <location>
        <begin position="661"/>
        <end position="676"/>
    </location>
</feature>
<dbReference type="SUPFAM" id="SSF54373">
    <property type="entry name" value="FAD-linked reductases, C-terminal domain"/>
    <property type="match status" value="2"/>
</dbReference>
<dbReference type="Pfam" id="PF00732">
    <property type="entry name" value="GMC_oxred_N"/>
    <property type="match status" value="2"/>
</dbReference>
<dbReference type="PANTHER" id="PTHR11552:SF215">
    <property type="entry name" value="FI02019P"/>
    <property type="match status" value="1"/>
</dbReference>
<dbReference type="Gene3D" id="3.30.560.10">
    <property type="entry name" value="Glucose Oxidase, domain 3"/>
    <property type="match status" value="2"/>
</dbReference>
<accession>A0AAE1GU70</accession>
<dbReference type="SUPFAM" id="SSF51905">
    <property type="entry name" value="FAD/NAD(P)-binding domain"/>
    <property type="match status" value="2"/>
</dbReference>
<dbReference type="InterPro" id="IPR000172">
    <property type="entry name" value="GMC_OxRdtase_N"/>
</dbReference>
<gene>
    <name evidence="6" type="ORF">KUF71_019288</name>
</gene>
<evidence type="ECO:0000256" key="3">
    <source>
        <dbReference type="SAM" id="MobiDB-lite"/>
    </source>
</evidence>
<dbReference type="Pfam" id="PF05199">
    <property type="entry name" value="GMC_oxred_C"/>
    <property type="match status" value="2"/>
</dbReference>
<dbReference type="GO" id="GO:0016614">
    <property type="term" value="F:oxidoreductase activity, acting on CH-OH group of donors"/>
    <property type="evidence" value="ECO:0007669"/>
    <property type="project" value="InterPro"/>
</dbReference>
<dbReference type="Gene3D" id="3.50.50.60">
    <property type="entry name" value="FAD/NAD(P)-binding domain"/>
    <property type="match status" value="2"/>
</dbReference>
<sequence>MILGLIAATAAFKTSLWVVPLLLASLAYYRYDLVDPESKPFDQRVLYSEYDFVVVGAGSAGAVVANRLSEVPHWDTLLLEAGPDENEISDVPSLAAYLQLTDLDWQYKTEPTGRACLGMKGGRCNWPRGKVLGGSSVLNYMLYVRGNRRDYDSWEQLGNPGWGFDNVLRYFKKSEDNRNPYLARTPYHSRGGYLTVQEAPWKTPLVLAFVQAGKELGYENMDINGEHQDGFMIAQGTIRRGSRCSTAKAFLRPARLRRNLHIAMRAHTTRVLINPSTMRAYGVEFVRGGKRQVVLARKEVILSAGAIGSPQLLMLSGVGPRDHLQRVGIPTLRNLRVGENLQDHVGMAGMTFLVDPPVTIVQNRFQPVAITTQYVMRERGPMTTLGGVEGLAFIHTKYSNRSERWPDIQFHFAPASINSDDGVRVRKILGITDRLYDAVYRPIANRDTWTLLPLLLRPHSRGWVRLRSKNPFHYPLINANYFDDPRDIATLLEGVRFARRIAAAHSFRPFGSRLHRLPIPGCKRFGFDSEQYWECAIRHITMTIYHPVGTCKMGPSWDPGAVVDPRLRVYGVQGLRVVDASIMPTIVSGNTNAPTIMIGEKGADLIKEDWLSPGHGRGQQAVLLDLLSEGYCWSQRDHRGIPHKPPPTSARSAPAPARPGPARRQRRGQSSAHRRTANLVNMPCACGGAPRGLLRLLVVVLAVSLMGAAAGDQDAAVPQGPRAKQGLSILESTMLMAAAQRAAGGAQEADDQQQGATKEYDFIIVGAGTAGCVLANRLTEEADWRVLLLEAGRSGSFVMDIPLVASYIQFSDANWKYKTEPNVQACLGMAGHQCNYPRGKALGGSSLLNFMIHSRGNRRDYDGWAALGNEGWAYSDVLPYFKKSESVHRDVGADPRYRGARGPHPVTFPSWRTPLAEAFVQAGPATGQRLAKDYNGETQTGFSYLQVSMLNGTRVSEARAYLSPVRNRRNLFVRKQALVTRVLIHPELKQAYGVQYTYGRRNFTVFAKKEVIVCGGAINSPQLLMLSGVGPREDLEAVGVAVQHALPGVGRHLEDHIALGGLTFLVNDSVSLRSERLYSNPRFFSEYLSYHTGPASVPGGCEAVAFLDLQRPDDPDGYPDLELLFQGGSLTSEPVMRKAFNIDEELFDAVFKPIEDLDSWMVFPMLLRPRSRGRLTLRSWDPLKPPAIYPNYFEHQQDLDVIIEGVKKAIQLAQSEPFKRFGTRLHDIPIPACKRYGFGSDAYWGCAARHLTFTIYHQSGTCRMGPQGDEDAVVDPRLRVHGLRGLRVADASVIPAIPAGHTNAPVLMIAEKAADMIKEDWGRRSPGDPVED</sequence>
<proteinExistence type="inferred from homology"/>
<comment type="similarity">
    <text evidence="1 2">Belongs to the GMC oxidoreductase family.</text>
</comment>
<feature type="domain" description="Glucose-methanol-choline oxidoreductase N-terminal" evidence="5">
    <location>
        <begin position="1016"/>
        <end position="1030"/>
    </location>
</feature>
<dbReference type="Proteomes" id="UP001219518">
    <property type="component" value="Unassembled WGS sequence"/>
</dbReference>
<dbReference type="InterPro" id="IPR007867">
    <property type="entry name" value="GMC_OxRtase_C"/>
</dbReference>
<evidence type="ECO:0000259" key="5">
    <source>
        <dbReference type="PROSITE" id="PS00624"/>
    </source>
</evidence>
<comment type="caution">
    <text evidence="6">The sequence shown here is derived from an EMBL/GenBank/DDBJ whole genome shotgun (WGS) entry which is preliminary data.</text>
</comment>
<dbReference type="InterPro" id="IPR036188">
    <property type="entry name" value="FAD/NAD-bd_sf"/>
</dbReference>
<dbReference type="PANTHER" id="PTHR11552">
    <property type="entry name" value="GLUCOSE-METHANOL-CHOLINE GMC OXIDOREDUCTASE"/>
    <property type="match status" value="1"/>
</dbReference>
<keyword evidence="7" id="KW-1185">Reference proteome</keyword>
<dbReference type="GO" id="GO:0050660">
    <property type="term" value="F:flavin adenine dinucleotide binding"/>
    <property type="evidence" value="ECO:0007669"/>
    <property type="project" value="InterPro"/>
</dbReference>
<dbReference type="PROSITE" id="PS00623">
    <property type="entry name" value="GMC_OXRED_1"/>
    <property type="match status" value="1"/>
</dbReference>
<keyword evidence="2" id="KW-0274">FAD</keyword>
<protein>
    <submittedName>
        <fullName evidence="6">Glucose dehydrogenase [FAD, quinone]</fullName>
    </submittedName>
</protein>
<dbReference type="EMBL" id="JAHWGI010000083">
    <property type="protein sequence ID" value="KAK3909032.1"/>
    <property type="molecule type" value="Genomic_DNA"/>
</dbReference>
<feature type="region of interest" description="Disordered" evidence="3">
    <location>
        <begin position="637"/>
        <end position="676"/>
    </location>
</feature>
<evidence type="ECO:0000313" key="7">
    <source>
        <dbReference type="Proteomes" id="UP001219518"/>
    </source>
</evidence>
<feature type="domain" description="Glucose-methanol-choline oxidoreductase N-terminal" evidence="5">
    <location>
        <begin position="305"/>
        <end position="319"/>
    </location>
</feature>
<evidence type="ECO:0000259" key="4">
    <source>
        <dbReference type="PROSITE" id="PS00623"/>
    </source>
</evidence>
<organism evidence="6 7">
    <name type="scientific">Frankliniella fusca</name>
    <dbReference type="NCBI Taxonomy" id="407009"/>
    <lineage>
        <taxon>Eukaryota</taxon>
        <taxon>Metazoa</taxon>
        <taxon>Ecdysozoa</taxon>
        <taxon>Arthropoda</taxon>
        <taxon>Hexapoda</taxon>
        <taxon>Insecta</taxon>
        <taxon>Pterygota</taxon>
        <taxon>Neoptera</taxon>
        <taxon>Paraneoptera</taxon>
        <taxon>Thysanoptera</taxon>
        <taxon>Terebrantia</taxon>
        <taxon>Thripoidea</taxon>
        <taxon>Thripidae</taxon>
        <taxon>Frankliniella</taxon>
    </lineage>
</organism>
<reference evidence="6" key="1">
    <citation type="submission" date="2021-07" db="EMBL/GenBank/DDBJ databases">
        <authorList>
            <person name="Catto M.A."/>
            <person name="Jacobson A."/>
            <person name="Kennedy G."/>
            <person name="Labadie P."/>
            <person name="Hunt B.G."/>
            <person name="Srinivasan R."/>
        </authorList>
    </citation>
    <scope>NUCLEOTIDE SEQUENCE</scope>
    <source>
        <strain evidence="6">PL_HMW_Pooled</strain>
        <tissue evidence="6">Head</tissue>
    </source>
</reference>
<evidence type="ECO:0000313" key="6">
    <source>
        <dbReference type="EMBL" id="KAK3909032.1"/>
    </source>
</evidence>
<evidence type="ECO:0000256" key="1">
    <source>
        <dbReference type="ARBA" id="ARBA00010790"/>
    </source>
</evidence>
<keyword evidence="2" id="KW-0285">Flavoprotein</keyword>
<reference evidence="6" key="2">
    <citation type="journal article" date="2023" name="BMC Genomics">
        <title>Pest status, molecular evolution, and epigenetic factors derived from the genome assembly of Frankliniella fusca, a thysanopteran phytovirus vector.</title>
        <authorList>
            <person name="Catto M.A."/>
            <person name="Labadie P.E."/>
            <person name="Jacobson A.L."/>
            <person name="Kennedy G.G."/>
            <person name="Srinivasan R."/>
            <person name="Hunt B.G."/>
        </authorList>
    </citation>
    <scope>NUCLEOTIDE SEQUENCE</scope>
    <source>
        <strain evidence="6">PL_HMW_Pooled</strain>
    </source>
</reference>